<evidence type="ECO:0000313" key="2">
    <source>
        <dbReference type="EMBL" id="KAJ6636020.1"/>
    </source>
</evidence>
<organism evidence="2 3">
    <name type="scientific">Pseudolycoriella hygida</name>
    <dbReference type="NCBI Taxonomy" id="35572"/>
    <lineage>
        <taxon>Eukaryota</taxon>
        <taxon>Metazoa</taxon>
        <taxon>Ecdysozoa</taxon>
        <taxon>Arthropoda</taxon>
        <taxon>Hexapoda</taxon>
        <taxon>Insecta</taxon>
        <taxon>Pterygota</taxon>
        <taxon>Neoptera</taxon>
        <taxon>Endopterygota</taxon>
        <taxon>Diptera</taxon>
        <taxon>Nematocera</taxon>
        <taxon>Sciaroidea</taxon>
        <taxon>Sciaridae</taxon>
        <taxon>Pseudolycoriella</taxon>
    </lineage>
</organism>
<dbReference type="EMBL" id="WJQU01000004">
    <property type="protein sequence ID" value="KAJ6636020.1"/>
    <property type="molecule type" value="Genomic_DNA"/>
</dbReference>
<feature type="compositionally biased region" description="Acidic residues" evidence="1">
    <location>
        <begin position="166"/>
        <end position="225"/>
    </location>
</feature>
<sequence length="259" mass="29051">MSRARQGISTQAFDESPVQPPLHTCNSRRLTKIKQLPQRELDEDDMHSTCLICISNYRKSEMILTLPCGVSSYYDEEYLITTIDPEMFGGLIGLYDSMPYNDSGPFTFMNRDRFMNPTRSSITIPDRLIDSSDSDETDYSIQSSDSAASSSESEDLSETEAHSESENDSENDDGSEIEGVAEIEDGTSSEESGNEENEGTADEENEGTEDEENEGTEDEENEGTENENNTHTLILICLNLDESPVDYLTDDSYDWRNIQ</sequence>
<feature type="region of interest" description="Disordered" evidence="1">
    <location>
        <begin position="116"/>
        <end position="229"/>
    </location>
</feature>
<evidence type="ECO:0000256" key="1">
    <source>
        <dbReference type="SAM" id="MobiDB-lite"/>
    </source>
</evidence>
<proteinExistence type="predicted"/>
<feature type="region of interest" description="Disordered" evidence="1">
    <location>
        <begin position="1"/>
        <end position="24"/>
    </location>
</feature>
<reference evidence="2" key="1">
    <citation type="submission" date="2022-07" db="EMBL/GenBank/DDBJ databases">
        <authorList>
            <person name="Trinca V."/>
            <person name="Uliana J.V.C."/>
            <person name="Torres T.T."/>
            <person name="Ward R.J."/>
            <person name="Monesi N."/>
        </authorList>
    </citation>
    <scope>NUCLEOTIDE SEQUENCE</scope>
    <source>
        <strain evidence="2">HSMRA1968</strain>
        <tissue evidence="2">Whole embryos</tissue>
    </source>
</reference>
<keyword evidence="3" id="KW-1185">Reference proteome</keyword>
<dbReference type="AlphaFoldDB" id="A0A9Q0MQ86"/>
<dbReference type="OrthoDB" id="8056377at2759"/>
<name>A0A9Q0MQ86_9DIPT</name>
<comment type="caution">
    <text evidence="2">The sequence shown here is derived from an EMBL/GenBank/DDBJ whole genome shotgun (WGS) entry which is preliminary data.</text>
</comment>
<accession>A0A9Q0MQ86</accession>
<gene>
    <name evidence="2" type="ORF">Bhyg_14607</name>
</gene>
<dbReference type="Proteomes" id="UP001151699">
    <property type="component" value="Chromosome C"/>
</dbReference>
<protein>
    <submittedName>
        <fullName evidence="2">Uncharacterized protein</fullName>
    </submittedName>
</protein>
<evidence type="ECO:0000313" key="3">
    <source>
        <dbReference type="Proteomes" id="UP001151699"/>
    </source>
</evidence>